<comment type="caution">
    <text evidence="2">The sequence shown here is derived from an EMBL/GenBank/DDBJ whole genome shotgun (WGS) entry which is preliminary data.</text>
</comment>
<protein>
    <submittedName>
        <fullName evidence="2">Uncharacterized protein</fullName>
    </submittedName>
</protein>
<name>A0A6I4TUG9_9SPHN</name>
<dbReference type="RefSeq" id="WP_161390500.1">
    <property type="nucleotide sequence ID" value="NZ_JBHSCP010000001.1"/>
</dbReference>
<keyword evidence="1" id="KW-0812">Transmembrane</keyword>
<keyword evidence="3" id="KW-1185">Reference proteome</keyword>
<evidence type="ECO:0000256" key="1">
    <source>
        <dbReference type="SAM" id="Phobius"/>
    </source>
</evidence>
<dbReference type="Proteomes" id="UP000469430">
    <property type="component" value="Unassembled WGS sequence"/>
</dbReference>
<keyword evidence="1" id="KW-0472">Membrane</keyword>
<evidence type="ECO:0000313" key="3">
    <source>
        <dbReference type="Proteomes" id="UP000469430"/>
    </source>
</evidence>
<keyword evidence="1" id="KW-1133">Transmembrane helix</keyword>
<accession>A0A6I4TUG9</accession>
<reference evidence="2 3" key="1">
    <citation type="submission" date="2019-12" db="EMBL/GenBank/DDBJ databases">
        <title>Genomic-based taxomic classification of the family Erythrobacteraceae.</title>
        <authorList>
            <person name="Xu L."/>
        </authorList>
    </citation>
    <scope>NUCLEOTIDE SEQUENCE [LARGE SCALE GENOMIC DNA]</scope>
    <source>
        <strain evidence="2 3">S36</strain>
    </source>
</reference>
<evidence type="ECO:0000313" key="2">
    <source>
        <dbReference type="EMBL" id="MXO98909.1"/>
    </source>
</evidence>
<proteinExistence type="predicted"/>
<dbReference type="AlphaFoldDB" id="A0A6I4TUG9"/>
<organism evidence="2 3">
    <name type="scientific">Croceibacterium xixiisoli</name>
    <dbReference type="NCBI Taxonomy" id="1476466"/>
    <lineage>
        <taxon>Bacteria</taxon>
        <taxon>Pseudomonadati</taxon>
        <taxon>Pseudomonadota</taxon>
        <taxon>Alphaproteobacteria</taxon>
        <taxon>Sphingomonadales</taxon>
        <taxon>Erythrobacteraceae</taxon>
        <taxon>Croceibacterium</taxon>
    </lineage>
</organism>
<dbReference type="EMBL" id="WTYJ01000001">
    <property type="protein sequence ID" value="MXO98909.1"/>
    <property type="molecule type" value="Genomic_DNA"/>
</dbReference>
<feature type="transmembrane region" description="Helical" evidence="1">
    <location>
        <begin position="12"/>
        <end position="32"/>
    </location>
</feature>
<sequence>MTKTAGSLSSRHFRLLMMVIVPMVALAIVLYLPKKCTGTCPGTRFETTAVNAADEDLIVRRTQMAFALIHQETAISGRSPNSLLIEVVAFDKAAGYWLAIDIYADQSASIGYLSQGRAGGAYSEIGPVRFDVPADVWQPFLARFDAETATHRGDSLPPSQLFHGTSITFERQRNAIASHGGGVVQEGQLFFGISQQLLTLLQSHLPPSGRPGPAWVFPSSE</sequence>
<gene>
    <name evidence="2" type="ORF">GRI97_07905</name>
</gene>